<keyword evidence="2" id="KW-1185">Reference proteome</keyword>
<organism evidence="1 2">
    <name type="scientific">Caedimonas varicaedens</name>
    <dbReference type="NCBI Taxonomy" id="1629334"/>
    <lineage>
        <taxon>Bacteria</taxon>
        <taxon>Pseudomonadati</taxon>
        <taxon>Pseudomonadota</taxon>
        <taxon>Alphaproteobacteria</taxon>
        <taxon>Holosporales</taxon>
        <taxon>Caedimonadaceae</taxon>
        <taxon>Caedimonas</taxon>
    </lineage>
</organism>
<dbReference type="AlphaFoldDB" id="A0A0K8MDY1"/>
<dbReference type="Proteomes" id="UP000036771">
    <property type="component" value="Unassembled WGS sequence"/>
</dbReference>
<dbReference type="InterPro" id="IPR006356">
    <property type="entry name" value="HAD-SF_hydro_IIA_hyp3"/>
</dbReference>
<dbReference type="SUPFAM" id="SSF56784">
    <property type="entry name" value="HAD-like"/>
    <property type="match status" value="1"/>
</dbReference>
<dbReference type="Gene3D" id="3.40.50.1000">
    <property type="entry name" value="HAD superfamily/HAD-like"/>
    <property type="match status" value="2"/>
</dbReference>
<gene>
    <name evidence="1" type="ORF">Cva_01418</name>
</gene>
<dbReference type="NCBIfam" id="TIGR01459">
    <property type="entry name" value="HAD-SF-IIA-hyp4"/>
    <property type="match status" value="1"/>
</dbReference>
<dbReference type="InterPro" id="IPR036412">
    <property type="entry name" value="HAD-like_sf"/>
</dbReference>
<dbReference type="InterPro" id="IPR023214">
    <property type="entry name" value="HAD_sf"/>
</dbReference>
<evidence type="ECO:0000313" key="1">
    <source>
        <dbReference type="EMBL" id="GAO98750.1"/>
    </source>
</evidence>
<protein>
    <submittedName>
        <fullName evidence="1">UMP phosphatase</fullName>
    </submittedName>
</protein>
<dbReference type="PANTHER" id="PTHR19288:SF90">
    <property type="entry name" value="OS08G0542600 PROTEIN"/>
    <property type="match status" value="1"/>
</dbReference>
<proteinExistence type="predicted"/>
<dbReference type="GO" id="GO:0016791">
    <property type="term" value="F:phosphatase activity"/>
    <property type="evidence" value="ECO:0007669"/>
    <property type="project" value="TreeGrafter"/>
</dbReference>
<name>A0A0K8MDY1_9PROT</name>
<dbReference type="InterPro" id="IPR006357">
    <property type="entry name" value="HAD-SF_hydro_IIA"/>
</dbReference>
<sequence length="309" mass="35327">MIKYKCIRNNCFENILLNTPKFWSYFEDLAEKYQGFIFGIQGVLFDGINVFPAAIDCLEKLRVAEKTVSLISNTVQRSPLLVETLRAKGIPLSLYQYIVTAGDETYRHLRDKNDPWHNALGDTCYFIGSTEDHLLMEKLPYHHTNHIEEADFILVAGTDEWDKNLEDYFPDLDVGITLCLPLICANPDQYCYIGQEKFICPGAFATYYQKKGGEVFYHGKPYISIFNQILKKLTVIKRDKILFIGDSLATDIMGANRIDLDSLLVCSPVTFEELKLPLNAQQILSLSEISEMIGADNPKPTHMMRSLKW</sequence>
<dbReference type="PANTHER" id="PTHR19288">
    <property type="entry name" value="4-NITROPHENYLPHOSPHATASE-RELATED"/>
    <property type="match status" value="1"/>
</dbReference>
<accession>A0A0K8MDY1</accession>
<evidence type="ECO:0000313" key="2">
    <source>
        <dbReference type="Proteomes" id="UP000036771"/>
    </source>
</evidence>
<dbReference type="GO" id="GO:0005737">
    <property type="term" value="C:cytoplasm"/>
    <property type="evidence" value="ECO:0007669"/>
    <property type="project" value="TreeGrafter"/>
</dbReference>
<dbReference type="OrthoDB" id="9791073at2"/>
<dbReference type="EMBL" id="BBVC01000086">
    <property type="protein sequence ID" value="GAO98750.1"/>
    <property type="molecule type" value="Genomic_DNA"/>
</dbReference>
<comment type="caution">
    <text evidence="1">The sequence shown here is derived from an EMBL/GenBank/DDBJ whole genome shotgun (WGS) entry which is preliminary data.</text>
</comment>
<dbReference type="STRING" id="1629334.Cva_01418"/>
<dbReference type="Pfam" id="PF13242">
    <property type="entry name" value="Hydrolase_like"/>
    <property type="match status" value="1"/>
</dbReference>
<reference evidence="1 2" key="1">
    <citation type="submission" date="2015-03" db="EMBL/GenBank/DDBJ databases">
        <title>Caedibacter varicaedens, whole genome shotgun sequence.</title>
        <authorList>
            <person name="Suzuki H."/>
            <person name="Dapper A.L."/>
            <person name="Gibson A.K."/>
            <person name="Jackson C."/>
            <person name="Lee H."/>
            <person name="Pejaver V.R."/>
            <person name="Doak T."/>
            <person name="Lynch M."/>
        </authorList>
    </citation>
    <scope>NUCLEOTIDE SEQUENCE [LARGE SCALE GENOMIC DNA]</scope>
</reference>
<dbReference type="Pfam" id="PF13344">
    <property type="entry name" value="Hydrolase_6"/>
    <property type="match status" value="1"/>
</dbReference>